<evidence type="ECO:0000256" key="3">
    <source>
        <dbReference type="ARBA" id="ARBA00022833"/>
    </source>
</evidence>
<dbReference type="PANTHER" id="PTHR46831:SF1">
    <property type="entry name" value="ZINC FINGER MYND DOMAIN-CONTAINING PROTEIN 19"/>
    <property type="match status" value="1"/>
</dbReference>
<reference evidence="6 7" key="1">
    <citation type="submission" date="2020-06" db="EMBL/GenBank/DDBJ databases">
        <authorList>
            <person name="Li R."/>
            <person name="Bekaert M."/>
        </authorList>
    </citation>
    <scope>NUCLEOTIDE SEQUENCE [LARGE SCALE GENOMIC DNA]</scope>
    <source>
        <strain evidence="7">wild</strain>
    </source>
</reference>
<dbReference type="AlphaFoldDB" id="A0A6J8C3J7"/>
<evidence type="ECO:0000256" key="1">
    <source>
        <dbReference type="ARBA" id="ARBA00022723"/>
    </source>
</evidence>
<name>A0A6J8C3J7_MYTCO</name>
<dbReference type="EMBL" id="CACVKT020004647">
    <property type="protein sequence ID" value="CAC5390998.1"/>
    <property type="molecule type" value="Genomic_DNA"/>
</dbReference>
<evidence type="ECO:0000256" key="2">
    <source>
        <dbReference type="ARBA" id="ARBA00022771"/>
    </source>
</evidence>
<dbReference type="InterPro" id="IPR032978">
    <property type="entry name" value="ZMYND19"/>
</dbReference>
<feature type="domain" description="MYND-type" evidence="5">
    <location>
        <begin position="175"/>
        <end position="213"/>
    </location>
</feature>
<evidence type="ECO:0000256" key="4">
    <source>
        <dbReference type="PROSITE-ProRule" id="PRU00134"/>
    </source>
</evidence>
<dbReference type="Proteomes" id="UP000507470">
    <property type="component" value="Unassembled WGS sequence"/>
</dbReference>
<dbReference type="OrthoDB" id="2951111at2759"/>
<evidence type="ECO:0000259" key="5">
    <source>
        <dbReference type="PROSITE" id="PS50865"/>
    </source>
</evidence>
<dbReference type="PROSITE" id="PS50865">
    <property type="entry name" value="ZF_MYND_2"/>
    <property type="match status" value="1"/>
</dbReference>
<dbReference type="GO" id="GO:0008270">
    <property type="term" value="F:zinc ion binding"/>
    <property type="evidence" value="ECO:0007669"/>
    <property type="project" value="UniProtKB-KW"/>
</dbReference>
<organism evidence="6 7">
    <name type="scientific">Mytilus coruscus</name>
    <name type="common">Sea mussel</name>
    <dbReference type="NCBI Taxonomy" id="42192"/>
    <lineage>
        <taxon>Eukaryota</taxon>
        <taxon>Metazoa</taxon>
        <taxon>Spiralia</taxon>
        <taxon>Lophotrochozoa</taxon>
        <taxon>Mollusca</taxon>
        <taxon>Bivalvia</taxon>
        <taxon>Autobranchia</taxon>
        <taxon>Pteriomorphia</taxon>
        <taxon>Mytilida</taxon>
        <taxon>Mytiloidea</taxon>
        <taxon>Mytilidae</taxon>
        <taxon>Mytilinae</taxon>
        <taxon>Mytilus</taxon>
    </lineage>
</organism>
<dbReference type="InterPro" id="IPR003615">
    <property type="entry name" value="HNH_nuc"/>
</dbReference>
<dbReference type="SUPFAM" id="SSF144232">
    <property type="entry name" value="HIT/MYND zinc finger-like"/>
    <property type="match status" value="1"/>
</dbReference>
<dbReference type="Pfam" id="PF13392">
    <property type="entry name" value="HNH_3"/>
    <property type="match status" value="1"/>
</dbReference>
<dbReference type="Gene3D" id="6.10.140.2220">
    <property type="match status" value="1"/>
</dbReference>
<keyword evidence="3" id="KW-0862">Zinc</keyword>
<dbReference type="PANTHER" id="PTHR46831">
    <property type="entry name" value="ZINC FINGER MYND DOMAIN-CONTAINING PROTEIN 19"/>
    <property type="match status" value="1"/>
</dbReference>
<proteinExistence type="predicted"/>
<protein>
    <submittedName>
        <fullName evidence="6">Zinc finger MYND domain-containing protein 19</fullName>
    </submittedName>
</protein>
<dbReference type="Pfam" id="PF01753">
    <property type="entry name" value="zf-MYND"/>
    <property type="match status" value="1"/>
</dbReference>
<keyword evidence="2 4" id="KW-0863">Zinc-finger</keyword>
<dbReference type="GO" id="GO:0016020">
    <property type="term" value="C:membrane"/>
    <property type="evidence" value="ECO:0007669"/>
    <property type="project" value="TreeGrafter"/>
</dbReference>
<keyword evidence="7" id="KW-1185">Reference proteome</keyword>
<evidence type="ECO:0000313" key="6">
    <source>
        <dbReference type="EMBL" id="CAC5390998.1"/>
    </source>
</evidence>
<dbReference type="SUPFAM" id="SSF54060">
    <property type="entry name" value="His-Me finger endonucleases"/>
    <property type="match status" value="1"/>
</dbReference>
<sequence length="229" mass="26449">MAGFKLGVIRLGKAAGKIKYSLLDEQDVSLIRRYGFQAHVDMDRDGNGAKIYAYAYDLLKGKSSMQSLHNMLWEKYRGGIAPGFKVVHLNGITVDNRLDNLALIPEDFPVDMVEEPSTKSREQSLYWLAVQQLHIAPLQCQNPIEIQKHKFYDNNGHDVYLEEDSIYYECHYPPCTNMEKHIRQFSICGRCQQVRYCGTNCQQQDWPVHKTYCIERPPVDTDTESLPDR</sequence>
<accession>A0A6J8C3J7</accession>
<gene>
    <name evidence="6" type="ORF">MCOR_26041</name>
</gene>
<keyword evidence="1" id="KW-0479">Metal-binding</keyword>
<dbReference type="GO" id="GO:0005737">
    <property type="term" value="C:cytoplasm"/>
    <property type="evidence" value="ECO:0007669"/>
    <property type="project" value="TreeGrafter"/>
</dbReference>
<dbReference type="InterPro" id="IPR002893">
    <property type="entry name" value="Znf_MYND"/>
</dbReference>
<dbReference type="InterPro" id="IPR044925">
    <property type="entry name" value="His-Me_finger_sf"/>
</dbReference>
<evidence type="ECO:0000313" key="7">
    <source>
        <dbReference type="Proteomes" id="UP000507470"/>
    </source>
</evidence>
<dbReference type="GO" id="GO:0045202">
    <property type="term" value="C:synapse"/>
    <property type="evidence" value="ECO:0007669"/>
    <property type="project" value="TreeGrafter"/>
</dbReference>